<comment type="caution">
    <text evidence="2">The sequence shown here is derived from an EMBL/GenBank/DDBJ whole genome shotgun (WGS) entry which is preliminary data.</text>
</comment>
<dbReference type="SUPFAM" id="SSF55961">
    <property type="entry name" value="Bet v1-like"/>
    <property type="match status" value="1"/>
</dbReference>
<sequence>MKVLKITGFVFLAIVLALFLTIAFAPSHVKLERIVAVKATPEEIYPHISDLKKFNEWSPWYKLDPDAVYSFIGSGNGIGSIMKWESKKRDVGNGQMEIIEIKPNESVTMEMYFGQDDVPAYATLALLPINATETEVSWNFESEMTGFSKLFGLMMETMLGPSYEEGLNNLKNTVEAK</sequence>
<evidence type="ECO:0000313" key="3">
    <source>
        <dbReference type="Proteomes" id="UP001209885"/>
    </source>
</evidence>
<dbReference type="Proteomes" id="UP001209885">
    <property type="component" value="Unassembled WGS sequence"/>
</dbReference>
<dbReference type="InterPro" id="IPR019587">
    <property type="entry name" value="Polyketide_cyclase/dehydratase"/>
</dbReference>
<dbReference type="InterPro" id="IPR023393">
    <property type="entry name" value="START-like_dom_sf"/>
</dbReference>
<evidence type="ECO:0000313" key="2">
    <source>
        <dbReference type="EMBL" id="MCX2742460.1"/>
    </source>
</evidence>
<keyword evidence="1" id="KW-0812">Transmembrane</keyword>
<dbReference type="CDD" id="cd07818">
    <property type="entry name" value="SRPBCC_1"/>
    <property type="match status" value="1"/>
</dbReference>
<dbReference type="Pfam" id="PF10604">
    <property type="entry name" value="Polyketide_cyc2"/>
    <property type="match status" value="1"/>
</dbReference>
<protein>
    <submittedName>
        <fullName evidence="2">SRPBCC family protein</fullName>
    </submittedName>
</protein>
<evidence type="ECO:0000256" key="1">
    <source>
        <dbReference type="SAM" id="Phobius"/>
    </source>
</evidence>
<dbReference type="Gene3D" id="3.30.530.20">
    <property type="match status" value="1"/>
</dbReference>
<dbReference type="RefSeq" id="WP_266054696.1">
    <property type="nucleotide sequence ID" value="NZ_JAPFQN010000001.1"/>
</dbReference>
<organism evidence="2 3">
    <name type="scientific">Mangrovivirga halotolerans</name>
    <dbReference type="NCBI Taxonomy" id="2993936"/>
    <lineage>
        <taxon>Bacteria</taxon>
        <taxon>Pseudomonadati</taxon>
        <taxon>Bacteroidota</taxon>
        <taxon>Cytophagia</taxon>
        <taxon>Cytophagales</taxon>
        <taxon>Mangrovivirgaceae</taxon>
        <taxon>Mangrovivirga</taxon>
    </lineage>
</organism>
<dbReference type="EMBL" id="JAPFQN010000001">
    <property type="protein sequence ID" value="MCX2742460.1"/>
    <property type="molecule type" value="Genomic_DNA"/>
</dbReference>
<proteinExistence type="predicted"/>
<accession>A0ABT3RKY5</accession>
<reference evidence="2 3" key="1">
    <citation type="submission" date="2022-11" db="EMBL/GenBank/DDBJ databases">
        <title>The characterization of three novel Bacteroidetes species and genomic analysis of their roles in tidal elemental geochemical cycles.</title>
        <authorList>
            <person name="Ma K."/>
        </authorList>
    </citation>
    <scope>NUCLEOTIDE SEQUENCE [LARGE SCALE GENOMIC DNA]</scope>
    <source>
        <strain evidence="2 3">M17</strain>
    </source>
</reference>
<keyword evidence="1" id="KW-0472">Membrane</keyword>
<keyword evidence="1" id="KW-1133">Transmembrane helix</keyword>
<gene>
    <name evidence="2" type="ORF">OO013_01210</name>
</gene>
<feature type="transmembrane region" description="Helical" evidence="1">
    <location>
        <begin position="6"/>
        <end position="25"/>
    </location>
</feature>
<keyword evidence="3" id="KW-1185">Reference proteome</keyword>
<name>A0ABT3RKY5_9BACT</name>